<dbReference type="STRING" id="436010.A0A167UGN7"/>
<proteinExistence type="predicted"/>
<organism evidence="1 2">
    <name type="scientific">Athelia psychrophila</name>
    <dbReference type="NCBI Taxonomy" id="1759441"/>
    <lineage>
        <taxon>Eukaryota</taxon>
        <taxon>Fungi</taxon>
        <taxon>Dikarya</taxon>
        <taxon>Basidiomycota</taxon>
        <taxon>Agaricomycotina</taxon>
        <taxon>Agaricomycetes</taxon>
        <taxon>Agaricomycetidae</taxon>
        <taxon>Atheliales</taxon>
        <taxon>Atheliaceae</taxon>
        <taxon>Athelia</taxon>
    </lineage>
</organism>
<evidence type="ECO:0000313" key="1">
    <source>
        <dbReference type="EMBL" id="KZP03929.1"/>
    </source>
</evidence>
<dbReference type="EMBL" id="KV417981">
    <property type="protein sequence ID" value="KZP03929.1"/>
    <property type="molecule type" value="Genomic_DNA"/>
</dbReference>
<evidence type="ECO:0000313" key="2">
    <source>
        <dbReference type="Proteomes" id="UP000076532"/>
    </source>
</evidence>
<name>A0A167UGN7_9AGAM</name>
<protein>
    <recommendedName>
        <fullName evidence="3">Retrotransposon gag domain-containing protein</fullName>
    </recommendedName>
</protein>
<reference evidence="1 2" key="1">
    <citation type="journal article" date="2016" name="Mol. Biol. Evol.">
        <title>Comparative Genomics of Early-Diverging Mushroom-Forming Fungi Provides Insights into the Origins of Lignocellulose Decay Capabilities.</title>
        <authorList>
            <person name="Nagy L.G."/>
            <person name="Riley R."/>
            <person name="Tritt A."/>
            <person name="Adam C."/>
            <person name="Daum C."/>
            <person name="Floudas D."/>
            <person name="Sun H."/>
            <person name="Yadav J.S."/>
            <person name="Pangilinan J."/>
            <person name="Larsson K.H."/>
            <person name="Matsuura K."/>
            <person name="Barry K."/>
            <person name="Labutti K."/>
            <person name="Kuo R."/>
            <person name="Ohm R.A."/>
            <person name="Bhattacharya S.S."/>
            <person name="Shirouzu T."/>
            <person name="Yoshinaga Y."/>
            <person name="Martin F.M."/>
            <person name="Grigoriev I.V."/>
            <person name="Hibbett D.S."/>
        </authorList>
    </citation>
    <scope>NUCLEOTIDE SEQUENCE [LARGE SCALE GENOMIC DNA]</scope>
    <source>
        <strain evidence="1 2">CBS 109695</strain>
    </source>
</reference>
<accession>A0A167UGN7</accession>
<sequence>MHPYTQPTHHIHFVGGVSLDSKTTSHSRSWIFYQMIDRKSIRIGAKITIMRHHPLHQDNLDPSLSNSALYARGILLEGEVLGVRGARDGVVTFTITDDCNRVLTTIRVPASALTISLKGGWEAGAIALRKKGAIIFYPMWIWAKDLQPPAVQRIGSDSRYFGRMFDKPAGPAARKSGRFILFVTRSPAGSYTRINLQKHPGIKIFAMDNGDEHPNHPSEPPTVPMAFQPSADWSQDITAVATSVYNQIFTQVYDNLIQAFGAEVQRLKDSNTTIGEAYTAVSADYSALEQRIDSAMLLAARSTGSGCGGEVRWRDAEQCGGVCDGDRQCGSIRDVCERCDEDFMVPGFPHPYRGNSFAPARYNFDLWITGFRAMFCSRDRAADAHKALHSLSMGNQSISAYCNEAKAIILDLAPGDRSSDLVLDRFKAGLSVVAANV</sequence>
<dbReference type="AlphaFoldDB" id="A0A167UGN7"/>
<gene>
    <name evidence="1" type="ORF">FIBSPDRAFT_904652</name>
</gene>
<evidence type="ECO:0008006" key="3">
    <source>
        <dbReference type="Google" id="ProtNLM"/>
    </source>
</evidence>
<dbReference type="Proteomes" id="UP000076532">
    <property type="component" value="Unassembled WGS sequence"/>
</dbReference>
<keyword evidence="2" id="KW-1185">Reference proteome</keyword>